<evidence type="ECO:0000313" key="2">
    <source>
        <dbReference type="EMBL" id="KAH8501208.1"/>
    </source>
</evidence>
<reference evidence="2" key="1">
    <citation type="journal article" date="2021" name="J. Hered.">
        <title>Genome Assembly of Salicaceae Populus deltoides (Eastern Cottonwood) I-69 Based on Nanopore Sequencing and Hi-C Technologies.</title>
        <authorList>
            <person name="Bai S."/>
            <person name="Wu H."/>
            <person name="Zhang J."/>
            <person name="Pan Z."/>
            <person name="Zhao W."/>
            <person name="Li Z."/>
            <person name="Tong C."/>
        </authorList>
    </citation>
    <scope>NUCLEOTIDE SEQUENCE</scope>
    <source>
        <tissue evidence="2">Leaf</tissue>
    </source>
</reference>
<protein>
    <submittedName>
        <fullName evidence="2">Uncharacterized protein</fullName>
    </submittedName>
</protein>
<feature type="compositionally biased region" description="Basic and acidic residues" evidence="1">
    <location>
        <begin position="1"/>
        <end position="15"/>
    </location>
</feature>
<sequence length="233" mass="26413">MYRVGGKFDRVDRPRSRAKAKAAREEDEPGEEESEAKLVIEVEVCSVYEFHDFHSKQRDSYKAVFVECLDIILRDGAGRFREERSKSKPLTEKYAPEIISKEIIAEAPIINERLWRSPNEPPKRKSLLPRKLTVNNFEVARKLTMDARSHWSTSSAASSSQIESTTKSSKLFVGGLGNARHALAIIFEALDIDFADLKILERLQKNHNILDFGATMGLAIGYIHANHHEPYGC</sequence>
<gene>
    <name evidence="2" type="ORF">H0E87_016145</name>
</gene>
<proteinExistence type="predicted"/>
<evidence type="ECO:0000256" key="1">
    <source>
        <dbReference type="SAM" id="MobiDB-lite"/>
    </source>
</evidence>
<evidence type="ECO:0000313" key="3">
    <source>
        <dbReference type="Proteomes" id="UP000807159"/>
    </source>
</evidence>
<keyword evidence="3" id="KW-1185">Reference proteome</keyword>
<dbReference type="EMBL" id="JACEGQ020000008">
    <property type="protein sequence ID" value="KAH8501208.1"/>
    <property type="molecule type" value="Genomic_DNA"/>
</dbReference>
<dbReference type="Proteomes" id="UP000807159">
    <property type="component" value="Chromosome 8"/>
</dbReference>
<accession>A0A8T2Y7R7</accession>
<comment type="caution">
    <text evidence="2">The sequence shown here is derived from an EMBL/GenBank/DDBJ whole genome shotgun (WGS) entry which is preliminary data.</text>
</comment>
<name>A0A8T2Y7R7_POPDE</name>
<feature type="region of interest" description="Disordered" evidence="1">
    <location>
        <begin position="1"/>
        <end position="32"/>
    </location>
</feature>
<dbReference type="AlphaFoldDB" id="A0A8T2Y7R7"/>
<organism evidence="2 3">
    <name type="scientific">Populus deltoides</name>
    <name type="common">Eastern poplar</name>
    <name type="synonym">Eastern cottonwood</name>
    <dbReference type="NCBI Taxonomy" id="3696"/>
    <lineage>
        <taxon>Eukaryota</taxon>
        <taxon>Viridiplantae</taxon>
        <taxon>Streptophyta</taxon>
        <taxon>Embryophyta</taxon>
        <taxon>Tracheophyta</taxon>
        <taxon>Spermatophyta</taxon>
        <taxon>Magnoliopsida</taxon>
        <taxon>eudicotyledons</taxon>
        <taxon>Gunneridae</taxon>
        <taxon>Pentapetalae</taxon>
        <taxon>rosids</taxon>
        <taxon>fabids</taxon>
        <taxon>Malpighiales</taxon>
        <taxon>Salicaceae</taxon>
        <taxon>Saliceae</taxon>
        <taxon>Populus</taxon>
    </lineage>
</organism>